<accession>A0A495XG62</accession>
<sequence>MRYGREVPRRTAEELVERHRELPGVDHGDLVREADESFGSDRIGDDDPWERV</sequence>
<name>A0A495XG62_9PSEU</name>
<dbReference type="AlphaFoldDB" id="A0A495XG62"/>
<proteinExistence type="predicted"/>
<gene>
    <name evidence="2" type="ORF">DFJ66_5504</name>
</gene>
<feature type="region of interest" description="Disordered" evidence="1">
    <location>
        <begin position="1"/>
        <end position="52"/>
    </location>
</feature>
<dbReference type="Proteomes" id="UP000272729">
    <property type="component" value="Unassembled WGS sequence"/>
</dbReference>
<feature type="compositionally biased region" description="Basic and acidic residues" evidence="1">
    <location>
        <begin position="1"/>
        <end position="35"/>
    </location>
</feature>
<dbReference type="EMBL" id="RBXR01000001">
    <property type="protein sequence ID" value="RKT72196.1"/>
    <property type="molecule type" value="Genomic_DNA"/>
</dbReference>
<keyword evidence="3" id="KW-1185">Reference proteome</keyword>
<evidence type="ECO:0000256" key="1">
    <source>
        <dbReference type="SAM" id="MobiDB-lite"/>
    </source>
</evidence>
<evidence type="ECO:0000313" key="2">
    <source>
        <dbReference type="EMBL" id="RKT72196.1"/>
    </source>
</evidence>
<feature type="compositionally biased region" description="Basic and acidic residues" evidence="1">
    <location>
        <begin position="42"/>
        <end position="52"/>
    </location>
</feature>
<protein>
    <submittedName>
        <fullName evidence="2">Uncharacterized protein</fullName>
    </submittedName>
</protein>
<organism evidence="2 3">
    <name type="scientific">Saccharothrix variisporea</name>
    <dbReference type="NCBI Taxonomy" id="543527"/>
    <lineage>
        <taxon>Bacteria</taxon>
        <taxon>Bacillati</taxon>
        <taxon>Actinomycetota</taxon>
        <taxon>Actinomycetes</taxon>
        <taxon>Pseudonocardiales</taxon>
        <taxon>Pseudonocardiaceae</taxon>
        <taxon>Saccharothrix</taxon>
    </lineage>
</organism>
<comment type="caution">
    <text evidence="2">The sequence shown here is derived from an EMBL/GenBank/DDBJ whole genome shotgun (WGS) entry which is preliminary data.</text>
</comment>
<evidence type="ECO:0000313" key="3">
    <source>
        <dbReference type="Proteomes" id="UP000272729"/>
    </source>
</evidence>
<reference evidence="2 3" key="1">
    <citation type="submission" date="2018-10" db="EMBL/GenBank/DDBJ databases">
        <title>Sequencing the genomes of 1000 actinobacteria strains.</title>
        <authorList>
            <person name="Klenk H.-P."/>
        </authorList>
    </citation>
    <scope>NUCLEOTIDE SEQUENCE [LARGE SCALE GENOMIC DNA]</scope>
    <source>
        <strain evidence="2 3">DSM 43911</strain>
    </source>
</reference>